<feature type="region of interest" description="Disordered" evidence="1">
    <location>
        <begin position="619"/>
        <end position="646"/>
    </location>
</feature>
<dbReference type="GO" id="GO:0008017">
    <property type="term" value="F:microtubule binding"/>
    <property type="evidence" value="ECO:0007669"/>
    <property type="project" value="TreeGrafter"/>
</dbReference>
<evidence type="ECO:0000259" key="2">
    <source>
        <dbReference type="Pfam" id="PF14661"/>
    </source>
</evidence>
<feature type="compositionally biased region" description="Basic and acidic residues" evidence="1">
    <location>
        <begin position="508"/>
        <end position="526"/>
    </location>
</feature>
<evidence type="ECO:0000313" key="4">
    <source>
        <dbReference type="Proteomes" id="UP000267821"/>
    </source>
</evidence>
<dbReference type="Proteomes" id="UP000267821">
    <property type="component" value="Unassembled WGS sequence"/>
</dbReference>
<feature type="region of interest" description="Disordered" evidence="1">
    <location>
        <begin position="776"/>
        <end position="858"/>
    </location>
</feature>
<dbReference type="EMBL" id="ML121536">
    <property type="protein sequence ID" value="RPB26029.1"/>
    <property type="molecule type" value="Genomic_DNA"/>
</dbReference>
<feature type="compositionally biased region" description="Low complexity" evidence="1">
    <location>
        <begin position="836"/>
        <end position="851"/>
    </location>
</feature>
<feature type="region of interest" description="Disordered" evidence="1">
    <location>
        <begin position="477"/>
        <end position="605"/>
    </location>
</feature>
<feature type="region of interest" description="Disordered" evidence="1">
    <location>
        <begin position="718"/>
        <end position="755"/>
    </location>
</feature>
<dbReference type="GO" id="GO:0051225">
    <property type="term" value="P:spindle assembly"/>
    <property type="evidence" value="ECO:0007669"/>
    <property type="project" value="InterPro"/>
</dbReference>
<dbReference type="GO" id="GO:0070652">
    <property type="term" value="C:HAUS complex"/>
    <property type="evidence" value="ECO:0007669"/>
    <property type="project" value="InterPro"/>
</dbReference>
<gene>
    <name evidence="3" type="ORF">L211DRAFT_71691</name>
</gene>
<dbReference type="InterPro" id="IPR026797">
    <property type="entry name" value="HAUS_6"/>
</dbReference>
<evidence type="ECO:0000256" key="1">
    <source>
        <dbReference type="SAM" id="MobiDB-lite"/>
    </source>
</evidence>
<organism evidence="3 4">
    <name type="scientific">Terfezia boudieri ATCC MYA-4762</name>
    <dbReference type="NCBI Taxonomy" id="1051890"/>
    <lineage>
        <taxon>Eukaryota</taxon>
        <taxon>Fungi</taxon>
        <taxon>Dikarya</taxon>
        <taxon>Ascomycota</taxon>
        <taxon>Pezizomycotina</taxon>
        <taxon>Pezizomycetes</taxon>
        <taxon>Pezizales</taxon>
        <taxon>Pezizaceae</taxon>
        <taxon>Terfezia</taxon>
    </lineage>
</organism>
<feature type="compositionally biased region" description="Basic and acidic residues" evidence="1">
    <location>
        <begin position="551"/>
        <end position="562"/>
    </location>
</feature>
<dbReference type="STRING" id="1051890.A0A3N4LWS1"/>
<feature type="compositionally biased region" description="Polar residues" evidence="1">
    <location>
        <begin position="727"/>
        <end position="753"/>
    </location>
</feature>
<proteinExistence type="predicted"/>
<feature type="domain" description="HAUS augmin-like complex subunit 6 N-terminal" evidence="2">
    <location>
        <begin position="10"/>
        <end position="209"/>
    </location>
</feature>
<name>A0A3N4LWS1_9PEZI</name>
<feature type="compositionally biased region" description="Polar residues" evidence="1">
    <location>
        <begin position="588"/>
        <end position="601"/>
    </location>
</feature>
<dbReference type="AlphaFoldDB" id="A0A3N4LWS1"/>
<evidence type="ECO:0000313" key="3">
    <source>
        <dbReference type="EMBL" id="RPB26029.1"/>
    </source>
</evidence>
<sequence length="858" mass="95414">MKASPAVSLLLTNLQLLDYYSSDGAFPISIETFTSLKNKGKAFEHIVHHLFHVYQPTEAATRFQACWPIYEPIQSKELRNIAFKWLSDLKKSGQLQTGGNVVIRRSLLDDCSGEKYEELLLALSTMVLRNQVEREVFHDKKRQTIAYKQCTMHTPSLGLLTPLTLAHQSSLTRLLASRNASKTQWATFMSLLRDRETELRRISPQLPQESVIIQDSDLGEDEVTSKWTSNWLGEDRWLEVLLHGDSEFYKDKLLELGYEKAIAKHQLFLGGDGIGKAAASTVSAVGLKAFEKQVEEQKKRVGELRKMREGATRSLGEVRCEPQDVTEKIPMRGDVPSPQSRGLHITFGHHLELQLHNEEAVTFGLLCNCDTNEYSILLEDVQAELETVESSKRRRRPRPVLAPFRPHSLQNDMGLDYKTEGQGALSRKTLLPLPATKLPKPGVNLTTANAPSTFPKAHGVMVQATFESILRAEPRIVERSPMVSNKRSTTTNPGLSSPPLSLPPNTRQRLETKPSSRPHEAHDRPLSAESTLSDELFSDIDESNSRTPPRSLDRSTERKETHLTSQHTPHQLPYKACEDNEKTPRPSVYTNPSKQSNSFRSPSIDDTEHLAEQIVSKITAANYSPERPSLVRRPSASPTRTNRFGFGFRSPEVSPIKLQSPGFNAFEHSTLLSLASPGSTTLPSSPLPSNIPIHPSSPDYRQPNANYIRLHLQRPEMHSSPERGYNHDQNSGQLHLSLDSVTNSPMGSISTDTTPKEELFVSEDYNSVFKSRPKVALSPSFSPIPHSGLGMRPGLGKGRLSPDYMSLNSAASTSGSEDGSDRGKSNLSFRGFGLDSPSSGTRGRIGGSRIPEIGRRKL</sequence>
<feature type="compositionally biased region" description="Polar residues" evidence="1">
    <location>
        <begin position="806"/>
        <end position="817"/>
    </location>
</feature>
<dbReference type="PANTHER" id="PTHR16151:SF2">
    <property type="entry name" value="HAUS AUGMIN-LIKE COMPLEX SUBUNIT 6"/>
    <property type="match status" value="1"/>
</dbReference>
<dbReference type="GO" id="GO:1990498">
    <property type="term" value="C:mitotic spindle microtubule"/>
    <property type="evidence" value="ECO:0007669"/>
    <property type="project" value="TreeGrafter"/>
</dbReference>
<dbReference type="OrthoDB" id="5575722at2759"/>
<dbReference type="InterPro" id="IPR028163">
    <property type="entry name" value="HAUS_6_N"/>
</dbReference>
<keyword evidence="4" id="KW-1185">Reference proteome</keyword>
<dbReference type="InParanoid" id="A0A3N4LWS1"/>
<dbReference type="PANTHER" id="PTHR16151">
    <property type="entry name" value="HAUS AUGMIN-LIKE COMPLEX SUBUNIT 6"/>
    <property type="match status" value="1"/>
</dbReference>
<feature type="region of interest" description="Disordered" evidence="1">
    <location>
        <begin position="389"/>
        <end position="414"/>
    </location>
</feature>
<accession>A0A3N4LWS1</accession>
<dbReference type="Pfam" id="PF14661">
    <property type="entry name" value="HAUS6_N"/>
    <property type="match status" value="1"/>
</dbReference>
<feature type="compositionally biased region" description="Low complexity" evidence="1">
    <location>
        <begin position="488"/>
        <end position="506"/>
    </location>
</feature>
<protein>
    <recommendedName>
        <fullName evidence="2">HAUS augmin-like complex subunit 6 N-terminal domain-containing protein</fullName>
    </recommendedName>
</protein>
<reference evidence="3 4" key="1">
    <citation type="journal article" date="2018" name="Nat. Ecol. Evol.">
        <title>Pezizomycetes genomes reveal the molecular basis of ectomycorrhizal truffle lifestyle.</title>
        <authorList>
            <person name="Murat C."/>
            <person name="Payen T."/>
            <person name="Noel B."/>
            <person name="Kuo A."/>
            <person name="Morin E."/>
            <person name="Chen J."/>
            <person name="Kohler A."/>
            <person name="Krizsan K."/>
            <person name="Balestrini R."/>
            <person name="Da Silva C."/>
            <person name="Montanini B."/>
            <person name="Hainaut M."/>
            <person name="Levati E."/>
            <person name="Barry K.W."/>
            <person name="Belfiori B."/>
            <person name="Cichocki N."/>
            <person name="Clum A."/>
            <person name="Dockter R.B."/>
            <person name="Fauchery L."/>
            <person name="Guy J."/>
            <person name="Iotti M."/>
            <person name="Le Tacon F."/>
            <person name="Lindquist E.A."/>
            <person name="Lipzen A."/>
            <person name="Malagnac F."/>
            <person name="Mello A."/>
            <person name="Molinier V."/>
            <person name="Miyauchi S."/>
            <person name="Poulain J."/>
            <person name="Riccioni C."/>
            <person name="Rubini A."/>
            <person name="Sitrit Y."/>
            <person name="Splivallo R."/>
            <person name="Traeger S."/>
            <person name="Wang M."/>
            <person name="Zifcakova L."/>
            <person name="Wipf D."/>
            <person name="Zambonelli A."/>
            <person name="Paolocci F."/>
            <person name="Nowrousian M."/>
            <person name="Ottonello S."/>
            <person name="Baldrian P."/>
            <person name="Spatafora J.W."/>
            <person name="Henrissat B."/>
            <person name="Nagy L.G."/>
            <person name="Aury J.M."/>
            <person name="Wincker P."/>
            <person name="Grigoriev I.V."/>
            <person name="Bonfante P."/>
            <person name="Martin F.M."/>
        </authorList>
    </citation>
    <scope>NUCLEOTIDE SEQUENCE [LARGE SCALE GENOMIC DNA]</scope>
    <source>
        <strain evidence="3 4">ATCC MYA-4762</strain>
    </source>
</reference>